<feature type="transmembrane region" description="Helical" evidence="1">
    <location>
        <begin position="6"/>
        <end position="25"/>
    </location>
</feature>
<dbReference type="KEGG" id="lle:AYR59_07015"/>
<keyword evidence="1" id="KW-0472">Membrane</keyword>
<dbReference type="InterPro" id="IPR036034">
    <property type="entry name" value="PDZ_sf"/>
</dbReference>
<reference evidence="3 4" key="1">
    <citation type="submission" date="2016-03" db="EMBL/GenBank/DDBJ databases">
        <title>Pediococcus and Lactobacillus from brewery environment - whole genome sequencing and assembly.</title>
        <authorList>
            <person name="Behr J."/>
            <person name="Geissler A.J."/>
            <person name="Vogel R.F."/>
        </authorList>
    </citation>
    <scope>NUCLEOTIDE SEQUENCE [LARGE SCALE GENOMIC DNA]</scope>
    <source>
        <strain evidence="3 4">TMW 1.481</strain>
    </source>
</reference>
<feature type="transmembrane region" description="Helical" evidence="1">
    <location>
        <begin position="209"/>
        <end position="229"/>
    </location>
</feature>
<proteinExistence type="predicted"/>
<evidence type="ECO:0000259" key="2">
    <source>
        <dbReference type="PROSITE" id="PS50106"/>
    </source>
</evidence>
<dbReference type="EMBL" id="CP014907">
    <property type="protein sequence ID" value="ANZ59772.1"/>
    <property type="molecule type" value="Genomic_DNA"/>
</dbReference>
<name>A0AB33BFM9_9LACO</name>
<dbReference type="Proteomes" id="UP000093346">
    <property type="component" value="Chromosome"/>
</dbReference>
<dbReference type="InterPro" id="IPR001478">
    <property type="entry name" value="PDZ"/>
</dbReference>
<gene>
    <name evidence="3" type="ORF">AYR59_07015</name>
</gene>
<feature type="transmembrane region" description="Helical" evidence="1">
    <location>
        <begin position="265"/>
        <end position="283"/>
    </location>
</feature>
<evidence type="ECO:0000313" key="3">
    <source>
        <dbReference type="EMBL" id="ANZ59772.1"/>
    </source>
</evidence>
<evidence type="ECO:0000256" key="1">
    <source>
        <dbReference type="SAM" id="Phobius"/>
    </source>
</evidence>
<evidence type="ECO:0000313" key="4">
    <source>
        <dbReference type="Proteomes" id="UP000093346"/>
    </source>
</evidence>
<protein>
    <submittedName>
        <fullName evidence="3">Trypsin</fullName>
    </submittedName>
</protein>
<feature type="transmembrane region" description="Helical" evidence="1">
    <location>
        <begin position="241"/>
        <end position="259"/>
    </location>
</feature>
<dbReference type="SUPFAM" id="SSF50156">
    <property type="entry name" value="PDZ domain-like"/>
    <property type="match status" value="1"/>
</dbReference>
<organism evidence="3 4">
    <name type="scientific">Fructilactobacillus lindneri</name>
    <dbReference type="NCBI Taxonomy" id="53444"/>
    <lineage>
        <taxon>Bacteria</taxon>
        <taxon>Bacillati</taxon>
        <taxon>Bacillota</taxon>
        <taxon>Bacilli</taxon>
        <taxon>Lactobacillales</taxon>
        <taxon>Lactobacillaceae</taxon>
        <taxon>Fructilactobacillus</taxon>
    </lineage>
</organism>
<sequence>MELALNILFFLIVPTFWLGIIRTYLSYRSRLKRERSLYDSAINPKNTEMRTFFISLIVLGIIGSLFTSLVGIEVSYVWIIFYEIVITIALLIPGLMIPFTVLFGTMIIILIFGNKFYSNIISGHFKITLQNTMPEGLDFLALITAMLIIQYVFLKINRKSVNSPIITKNIRGNKIASYVFNKMTVVPLVLFVPGSLFESTSPLWPVFKIFGAKLTILVVPFLIGFRFKFMGEMPEKLLKRMANAIGWLAWLSLGLMIDAFIWKNLWFDIASIVVIFAAYLLILRHYKKVDQNEGKTVEQSIDGIRILAVKPNTPAAKMNLKIGDLIQEVNGKPVKSENQLYKALQSNPTFCRLKIKNRNGKLEMKESAIYAGSPHEIGIVTFPNN</sequence>
<dbReference type="RefSeq" id="WP_065866268.1">
    <property type="nucleotide sequence ID" value="NZ_CP014872.1"/>
</dbReference>
<accession>A0AB33BFM9</accession>
<feature type="transmembrane region" description="Helical" evidence="1">
    <location>
        <begin position="99"/>
        <end position="117"/>
    </location>
</feature>
<feature type="domain" description="PDZ" evidence="2">
    <location>
        <begin position="280"/>
        <end position="359"/>
    </location>
</feature>
<dbReference type="GeneID" id="61250605"/>
<dbReference type="Gene3D" id="2.30.42.10">
    <property type="match status" value="1"/>
</dbReference>
<dbReference type="PROSITE" id="PS50106">
    <property type="entry name" value="PDZ"/>
    <property type="match status" value="1"/>
</dbReference>
<dbReference type="AlphaFoldDB" id="A0AB33BFM9"/>
<feature type="transmembrane region" description="Helical" evidence="1">
    <location>
        <begin position="175"/>
        <end position="197"/>
    </location>
</feature>
<dbReference type="SMART" id="SM00228">
    <property type="entry name" value="PDZ"/>
    <property type="match status" value="1"/>
</dbReference>
<feature type="transmembrane region" description="Helical" evidence="1">
    <location>
        <begin position="76"/>
        <end position="92"/>
    </location>
</feature>
<dbReference type="Pfam" id="PF17820">
    <property type="entry name" value="PDZ_6"/>
    <property type="match status" value="1"/>
</dbReference>
<feature type="transmembrane region" description="Helical" evidence="1">
    <location>
        <begin position="52"/>
        <end position="70"/>
    </location>
</feature>
<keyword evidence="1" id="KW-1133">Transmembrane helix</keyword>
<dbReference type="InterPro" id="IPR041489">
    <property type="entry name" value="PDZ_6"/>
</dbReference>
<keyword evidence="1" id="KW-0812">Transmembrane</keyword>
<feature type="transmembrane region" description="Helical" evidence="1">
    <location>
        <begin position="137"/>
        <end position="154"/>
    </location>
</feature>